<accession>A0A914YL07</accession>
<protein>
    <submittedName>
        <fullName evidence="3">Uncharacterized protein</fullName>
    </submittedName>
</protein>
<sequence>MSKFLCYFHLFQYILSTNEHDYKCDGGDKKGCSYSIPNPSRKALKIPKDLKSKGFLKGRKLPLLKERAYPPGSEIHMNALSDNPIDKMKRQRQNSEE</sequence>
<dbReference type="Proteomes" id="UP000887577">
    <property type="component" value="Unplaced"/>
</dbReference>
<dbReference type="AlphaFoldDB" id="A0A914YL07"/>
<reference evidence="3" key="1">
    <citation type="submission" date="2022-11" db="UniProtKB">
        <authorList>
            <consortium name="WormBaseParasite"/>
        </authorList>
    </citation>
    <scope>IDENTIFICATION</scope>
</reference>
<name>A0A914YL07_9BILA</name>
<feature type="compositionally biased region" description="Basic and acidic residues" evidence="1">
    <location>
        <begin position="84"/>
        <end position="97"/>
    </location>
</feature>
<evidence type="ECO:0000256" key="1">
    <source>
        <dbReference type="SAM" id="MobiDB-lite"/>
    </source>
</evidence>
<evidence type="ECO:0000313" key="3">
    <source>
        <dbReference type="WBParaSite" id="PSU_v2.g20033.t1"/>
    </source>
</evidence>
<keyword evidence="2" id="KW-1185">Reference proteome</keyword>
<dbReference type="InterPro" id="IPR038650">
    <property type="entry name" value="PADR1_C_dom_sf"/>
</dbReference>
<organism evidence="2 3">
    <name type="scientific">Panagrolaimus superbus</name>
    <dbReference type="NCBI Taxonomy" id="310955"/>
    <lineage>
        <taxon>Eukaryota</taxon>
        <taxon>Metazoa</taxon>
        <taxon>Ecdysozoa</taxon>
        <taxon>Nematoda</taxon>
        <taxon>Chromadorea</taxon>
        <taxon>Rhabditida</taxon>
        <taxon>Tylenchina</taxon>
        <taxon>Panagrolaimomorpha</taxon>
        <taxon>Panagrolaimoidea</taxon>
        <taxon>Panagrolaimidae</taxon>
        <taxon>Panagrolaimus</taxon>
    </lineage>
</organism>
<feature type="region of interest" description="Disordered" evidence="1">
    <location>
        <begin position="72"/>
        <end position="97"/>
    </location>
</feature>
<proteinExistence type="predicted"/>
<dbReference type="Gene3D" id="2.20.25.630">
    <property type="match status" value="1"/>
</dbReference>
<evidence type="ECO:0000313" key="2">
    <source>
        <dbReference type="Proteomes" id="UP000887577"/>
    </source>
</evidence>
<dbReference type="WBParaSite" id="PSU_v2.g20033.t1">
    <property type="protein sequence ID" value="PSU_v2.g20033.t1"/>
    <property type="gene ID" value="PSU_v2.g20033"/>
</dbReference>